<keyword evidence="2" id="KW-1185">Reference proteome</keyword>
<evidence type="ECO:0000313" key="2">
    <source>
        <dbReference type="Proteomes" id="UP001497497"/>
    </source>
</evidence>
<feature type="non-terminal residue" evidence="1">
    <location>
        <position position="1"/>
    </location>
</feature>
<reference evidence="1 2" key="1">
    <citation type="submission" date="2024-04" db="EMBL/GenBank/DDBJ databases">
        <authorList>
            <consortium name="Genoscope - CEA"/>
            <person name="William W."/>
        </authorList>
    </citation>
    <scope>NUCLEOTIDE SEQUENCE [LARGE SCALE GENOMIC DNA]</scope>
</reference>
<protein>
    <submittedName>
        <fullName evidence="1">Uncharacterized protein</fullName>
    </submittedName>
</protein>
<name>A0AAV2GWV0_LYMST</name>
<evidence type="ECO:0000313" key="1">
    <source>
        <dbReference type="EMBL" id="CAL1525939.1"/>
    </source>
</evidence>
<dbReference type="AlphaFoldDB" id="A0AAV2GWV0"/>
<sequence>GEKPSVNYEVVGSKITKQVQLHGMSEVLNVTVLSTSIIEPGNPNGTEIKLKKVAKLVMVTPPKGDVMEGKPLSVQPIFKVTDDNGDIVEHLGFLKEKWIISATFDSGNDKWSKLINASVPFEDGWANFSSLAIVFHGKYVLNFKITVLQEASKLFVKSQEIQFLKWTSTFSITSNEVYKGALKGTLAAKFNQNTGLSI</sequence>
<organism evidence="1 2">
    <name type="scientific">Lymnaea stagnalis</name>
    <name type="common">Great pond snail</name>
    <name type="synonym">Helix stagnalis</name>
    <dbReference type="NCBI Taxonomy" id="6523"/>
    <lineage>
        <taxon>Eukaryota</taxon>
        <taxon>Metazoa</taxon>
        <taxon>Spiralia</taxon>
        <taxon>Lophotrochozoa</taxon>
        <taxon>Mollusca</taxon>
        <taxon>Gastropoda</taxon>
        <taxon>Heterobranchia</taxon>
        <taxon>Euthyneura</taxon>
        <taxon>Panpulmonata</taxon>
        <taxon>Hygrophila</taxon>
        <taxon>Lymnaeoidea</taxon>
        <taxon>Lymnaeidae</taxon>
        <taxon>Lymnaea</taxon>
    </lineage>
</organism>
<dbReference type="Proteomes" id="UP001497497">
    <property type="component" value="Unassembled WGS sequence"/>
</dbReference>
<dbReference type="EMBL" id="CAXITT010000001">
    <property type="protein sequence ID" value="CAL1525939.1"/>
    <property type="molecule type" value="Genomic_DNA"/>
</dbReference>
<proteinExistence type="predicted"/>
<comment type="caution">
    <text evidence="1">The sequence shown here is derived from an EMBL/GenBank/DDBJ whole genome shotgun (WGS) entry which is preliminary data.</text>
</comment>
<gene>
    <name evidence="1" type="ORF">GSLYS_00000116001</name>
</gene>
<accession>A0AAV2GWV0</accession>